<feature type="transmembrane region" description="Helical" evidence="7">
    <location>
        <begin position="72"/>
        <end position="91"/>
    </location>
</feature>
<comment type="function">
    <text evidence="7">Part of the MsrPQ system that repairs oxidized periplasmic proteins containing methionine sulfoxide residues (Met-O), using respiratory chain electrons. Thus protects these proteins from oxidative-stress damage caused by reactive species of oxygen and chlorine generated by the host defense mechanisms. MsrPQ is essential for the maintenance of envelope integrity under bleach stress, rescuing a wide series of structurally unrelated periplasmic proteins from methionine oxidation. MsrQ provides electrons for reduction to the reductase catalytic subunit MsrP, using the quinone pool of the respiratory chain.</text>
</comment>
<comment type="cofactor">
    <cofactor evidence="7">
        <name>FMN</name>
        <dbReference type="ChEBI" id="CHEBI:58210"/>
    </cofactor>
    <text evidence="7">Binds 1 FMN per subunit.</text>
</comment>
<evidence type="ECO:0000256" key="2">
    <source>
        <dbReference type="ARBA" id="ARBA00022448"/>
    </source>
</evidence>
<comment type="cofactor">
    <cofactor evidence="7">
        <name>heme b</name>
        <dbReference type="ChEBI" id="CHEBI:60344"/>
    </cofactor>
    <text evidence="7">Binds 1 heme b (iron(II)-protoporphyrin IX) group per subunit.</text>
</comment>
<evidence type="ECO:0000313" key="10">
    <source>
        <dbReference type="Proteomes" id="UP001211204"/>
    </source>
</evidence>
<protein>
    <recommendedName>
        <fullName evidence="7">Protein-methionine-sulfoxide reductase heme-binding subunit MsrQ</fullName>
    </recommendedName>
    <alternativeName>
        <fullName evidence="7">Flavocytochrome MsrQ</fullName>
    </alternativeName>
</protein>
<comment type="subunit">
    <text evidence="7">Heterodimer of a catalytic subunit (MsrP) and a heme-binding subunit (MsrQ).</text>
</comment>
<feature type="transmembrane region" description="Helical" evidence="7">
    <location>
        <begin position="111"/>
        <end position="130"/>
    </location>
</feature>
<keyword evidence="7" id="KW-0349">Heme</keyword>
<gene>
    <name evidence="7 9" type="primary">msrQ</name>
    <name evidence="9" type="ORF">PKF032_03860</name>
</gene>
<proteinExistence type="inferred from homology"/>
<dbReference type="InterPro" id="IPR022837">
    <property type="entry name" value="MsrQ-like"/>
</dbReference>
<evidence type="ECO:0000313" key="9">
    <source>
        <dbReference type="EMBL" id="BDT78498.1"/>
    </source>
</evidence>
<name>A0ABN6TPD4_9BURK</name>
<dbReference type="Proteomes" id="UP001211204">
    <property type="component" value="Chromosome"/>
</dbReference>
<evidence type="ECO:0000256" key="5">
    <source>
        <dbReference type="ARBA" id="ARBA00023004"/>
    </source>
</evidence>
<evidence type="ECO:0000256" key="4">
    <source>
        <dbReference type="ARBA" id="ARBA00022989"/>
    </source>
</evidence>
<dbReference type="Pfam" id="PF01794">
    <property type="entry name" value="Ferric_reduct"/>
    <property type="match status" value="1"/>
</dbReference>
<keyword evidence="3 7" id="KW-0812">Transmembrane</keyword>
<evidence type="ECO:0000256" key="3">
    <source>
        <dbReference type="ARBA" id="ARBA00022692"/>
    </source>
</evidence>
<keyword evidence="5 7" id="KW-0408">Iron</keyword>
<dbReference type="HAMAP" id="MF_01207">
    <property type="entry name" value="MsrQ"/>
    <property type="match status" value="1"/>
</dbReference>
<dbReference type="RefSeq" id="WP_281745721.1">
    <property type="nucleotide sequence ID" value="NZ_AP026974.1"/>
</dbReference>
<comment type="similarity">
    <text evidence="7">Belongs to the MsrQ family.</text>
</comment>
<sequence length="197" mass="22749">MKLLKPAIFIFCLVPLARLVWLGVYGDLGANPIEFITRSTGTWALVFLCITLAMTPLRLITGWTIWIKLRRMLGLFCFFYACIHFSIWFWLDQNLDIQSMWSDVVKRPFITMGFLTLVLLTPLAITSNQWSVRQLGKRWSALHKLVYIIACTAIAHYWWHKAGKNDLDTVSIYGAVILALLACRLPIVKSFLQRLRN</sequence>
<keyword evidence="6 7" id="KW-0472">Membrane</keyword>
<organism evidence="9 10">
    <name type="scientific">Polynucleobacter yangtzensis</name>
    <dbReference type="NCBI Taxonomy" id="1743159"/>
    <lineage>
        <taxon>Bacteria</taxon>
        <taxon>Pseudomonadati</taxon>
        <taxon>Pseudomonadota</taxon>
        <taxon>Betaproteobacteria</taxon>
        <taxon>Burkholderiales</taxon>
        <taxon>Burkholderiaceae</taxon>
        <taxon>Polynucleobacter</taxon>
    </lineage>
</organism>
<dbReference type="InterPro" id="IPR013130">
    <property type="entry name" value="Fe3_Rdtase_TM_dom"/>
</dbReference>
<evidence type="ECO:0000256" key="7">
    <source>
        <dbReference type="HAMAP-Rule" id="MF_01207"/>
    </source>
</evidence>
<comment type="caution">
    <text evidence="7">Lacks conserved residue(s) required for the propagation of feature annotation.</text>
</comment>
<keyword evidence="7" id="KW-0479">Metal-binding</keyword>
<feature type="transmembrane region" description="Helical" evidence="7">
    <location>
        <begin position="42"/>
        <end position="60"/>
    </location>
</feature>
<evidence type="ECO:0000256" key="1">
    <source>
        <dbReference type="ARBA" id="ARBA00004141"/>
    </source>
</evidence>
<dbReference type="PANTHER" id="PTHR36964:SF1">
    <property type="entry name" value="PROTEIN-METHIONINE-SULFOXIDE REDUCTASE HEME-BINDING SUBUNIT MSRQ"/>
    <property type="match status" value="1"/>
</dbReference>
<keyword evidence="7" id="KW-0285">Flavoprotein</keyword>
<keyword evidence="7" id="KW-1003">Cell membrane</keyword>
<feature type="transmembrane region" description="Helical" evidence="7">
    <location>
        <begin position="142"/>
        <end position="159"/>
    </location>
</feature>
<evidence type="ECO:0000259" key="8">
    <source>
        <dbReference type="Pfam" id="PF01794"/>
    </source>
</evidence>
<keyword evidence="7" id="KW-0249">Electron transport</keyword>
<accession>A0ABN6TPD4</accession>
<keyword evidence="7" id="KW-0288">FMN</keyword>
<keyword evidence="10" id="KW-1185">Reference proteome</keyword>
<comment type="subcellular location">
    <subcellularLocation>
        <location evidence="7">Cell membrane</location>
        <topology evidence="7">Multi-pass membrane protein</topology>
    </subcellularLocation>
    <subcellularLocation>
        <location evidence="1">Membrane</location>
        <topology evidence="1">Multi-pass membrane protein</topology>
    </subcellularLocation>
</comment>
<evidence type="ECO:0000256" key="6">
    <source>
        <dbReference type="ARBA" id="ARBA00023136"/>
    </source>
</evidence>
<feature type="transmembrane region" description="Helical" evidence="7">
    <location>
        <begin position="171"/>
        <end position="192"/>
    </location>
</feature>
<dbReference type="PANTHER" id="PTHR36964">
    <property type="entry name" value="PROTEIN-METHIONINE-SULFOXIDE REDUCTASE HEME-BINDING SUBUNIT MSRQ"/>
    <property type="match status" value="1"/>
</dbReference>
<keyword evidence="4 7" id="KW-1133">Transmembrane helix</keyword>
<keyword evidence="2 7" id="KW-0813">Transport</keyword>
<reference evidence="9 10" key="1">
    <citation type="submission" date="2022-11" db="EMBL/GenBank/DDBJ databases">
        <title>Complete Genome Sequences of three Polynucleobacter sp. Subcluster PnecC Strains KF022, KF023, and KF032 Isolated from a Shallow Eutrophic Lake in Japan.</title>
        <authorList>
            <person name="Ogata Y."/>
            <person name="Watanabe K."/>
            <person name="Takemine S."/>
            <person name="Shindo C."/>
            <person name="Kurokawa R."/>
            <person name="Suda W."/>
        </authorList>
    </citation>
    <scope>NUCLEOTIDE SEQUENCE [LARGE SCALE GENOMIC DNA]</scope>
    <source>
        <strain evidence="9 10">KF032</strain>
    </source>
</reference>
<dbReference type="EMBL" id="AP026974">
    <property type="protein sequence ID" value="BDT78498.1"/>
    <property type="molecule type" value="Genomic_DNA"/>
</dbReference>
<feature type="domain" description="Ferric oxidoreductase" evidence="8">
    <location>
        <begin position="40"/>
        <end position="153"/>
    </location>
</feature>